<organism evidence="1 2">
    <name type="scientific">Tanacetum coccineum</name>
    <dbReference type="NCBI Taxonomy" id="301880"/>
    <lineage>
        <taxon>Eukaryota</taxon>
        <taxon>Viridiplantae</taxon>
        <taxon>Streptophyta</taxon>
        <taxon>Embryophyta</taxon>
        <taxon>Tracheophyta</taxon>
        <taxon>Spermatophyta</taxon>
        <taxon>Magnoliopsida</taxon>
        <taxon>eudicotyledons</taxon>
        <taxon>Gunneridae</taxon>
        <taxon>Pentapetalae</taxon>
        <taxon>asterids</taxon>
        <taxon>campanulids</taxon>
        <taxon>Asterales</taxon>
        <taxon>Asteraceae</taxon>
        <taxon>Asteroideae</taxon>
        <taxon>Anthemideae</taxon>
        <taxon>Anthemidinae</taxon>
        <taxon>Tanacetum</taxon>
    </lineage>
</organism>
<reference evidence="1" key="1">
    <citation type="journal article" date="2022" name="Int. J. Mol. Sci.">
        <title>Draft Genome of Tanacetum Coccineum: Genomic Comparison of Closely Related Tanacetum-Family Plants.</title>
        <authorList>
            <person name="Yamashiro T."/>
            <person name="Shiraishi A."/>
            <person name="Nakayama K."/>
            <person name="Satake H."/>
        </authorList>
    </citation>
    <scope>NUCLEOTIDE SEQUENCE</scope>
</reference>
<keyword evidence="2" id="KW-1185">Reference proteome</keyword>
<dbReference type="EMBL" id="BQNB010009012">
    <property type="protein sequence ID" value="GJS57525.1"/>
    <property type="molecule type" value="Genomic_DNA"/>
</dbReference>
<comment type="caution">
    <text evidence="1">The sequence shown here is derived from an EMBL/GenBank/DDBJ whole genome shotgun (WGS) entry which is preliminary data.</text>
</comment>
<proteinExistence type="predicted"/>
<gene>
    <name evidence="1" type="ORF">Tco_0652309</name>
</gene>
<name>A0ABQ4WXF2_9ASTR</name>
<evidence type="ECO:0000313" key="2">
    <source>
        <dbReference type="Proteomes" id="UP001151760"/>
    </source>
</evidence>
<sequence length="149" mass="17162">MSDKSSPLKRLVIEINGWVKFPEGEKCFYPVTDSYASNPVLINCMERVSYDEIPKNRIPTLRRDLLEVAIFLRWVEAKKVSLEVESEDWRRLLLHQMCLVNVVSTKGREENSFRLPSMRVVSFDNMCCSGIIAAELHEIYAICAMCSRG</sequence>
<reference evidence="1" key="2">
    <citation type="submission" date="2022-01" db="EMBL/GenBank/DDBJ databases">
        <authorList>
            <person name="Yamashiro T."/>
            <person name="Shiraishi A."/>
            <person name="Satake H."/>
            <person name="Nakayama K."/>
        </authorList>
    </citation>
    <scope>NUCLEOTIDE SEQUENCE</scope>
</reference>
<protein>
    <submittedName>
        <fullName evidence="1">Uncharacterized protein</fullName>
    </submittedName>
</protein>
<dbReference type="Proteomes" id="UP001151760">
    <property type="component" value="Unassembled WGS sequence"/>
</dbReference>
<evidence type="ECO:0000313" key="1">
    <source>
        <dbReference type="EMBL" id="GJS57525.1"/>
    </source>
</evidence>
<accession>A0ABQ4WXF2</accession>